<dbReference type="AlphaFoldDB" id="A0A316YNK4"/>
<dbReference type="InterPro" id="IPR015797">
    <property type="entry name" value="NUDIX_hydrolase-like_dom_sf"/>
</dbReference>
<dbReference type="RefSeq" id="XP_025377814.1">
    <property type="nucleotide sequence ID" value="XM_025519247.1"/>
</dbReference>
<proteinExistence type="predicted"/>
<evidence type="ECO:0000259" key="1">
    <source>
        <dbReference type="PROSITE" id="PS51462"/>
    </source>
</evidence>
<dbReference type="EMBL" id="KZ819636">
    <property type="protein sequence ID" value="PWN90616.1"/>
    <property type="molecule type" value="Genomic_DNA"/>
</dbReference>
<dbReference type="InParanoid" id="A0A316YNK4"/>
<dbReference type="FunFam" id="3.90.79.10:FF:000019">
    <property type="entry name" value="Thiamin pyrophosphokinase, putative"/>
    <property type="match status" value="1"/>
</dbReference>
<dbReference type="Proteomes" id="UP000245768">
    <property type="component" value="Unassembled WGS sequence"/>
</dbReference>
<feature type="domain" description="Nudix hydrolase" evidence="1">
    <location>
        <begin position="146"/>
        <end position="285"/>
    </location>
</feature>
<keyword evidence="3" id="KW-1185">Reference proteome</keyword>
<dbReference type="SUPFAM" id="SSF55811">
    <property type="entry name" value="Nudix"/>
    <property type="match status" value="1"/>
</dbReference>
<dbReference type="OrthoDB" id="10261522at2759"/>
<dbReference type="InterPro" id="IPR031804">
    <property type="entry name" value="DUF4743"/>
</dbReference>
<protein>
    <recommendedName>
        <fullName evidence="1">Nudix hydrolase domain-containing protein</fullName>
    </recommendedName>
</protein>
<dbReference type="PROSITE" id="PS51462">
    <property type="entry name" value="NUDIX"/>
    <property type="match status" value="1"/>
</dbReference>
<evidence type="ECO:0000313" key="3">
    <source>
        <dbReference type="Proteomes" id="UP000245768"/>
    </source>
</evidence>
<dbReference type="Gene3D" id="3.90.79.10">
    <property type="entry name" value="Nucleoside Triphosphate Pyrophosphohydrolase"/>
    <property type="match status" value="1"/>
</dbReference>
<dbReference type="Pfam" id="PF00293">
    <property type="entry name" value="NUDIX"/>
    <property type="match status" value="1"/>
</dbReference>
<dbReference type="GeneID" id="37041163"/>
<organism evidence="2 3">
    <name type="scientific">Acaromyces ingoldii</name>
    <dbReference type="NCBI Taxonomy" id="215250"/>
    <lineage>
        <taxon>Eukaryota</taxon>
        <taxon>Fungi</taxon>
        <taxon>Dikarya</taxon>
        <taxon>Basidiomycota</taxon>
        <taxon>Ustilaginomycotina</taxon>
        <taxon>Exobasidiomycetes</taxon>
        <taxon>Exobasidiales</taxon>
        <taxon>Cryptobasidiaceae</taxon>
        <taxon>Acaromyces</taxon>
    </lineage>
</organism>
<dbReference type="GO" id="GO:0044715">
    <property type="term" value="F:8-oxo-dGDP phosphatase activity"/>
    <property type="evidence" value="ECO:0007669"/>
    <property type="project" value="TreeGrafter"/>
</dbReference>
<name>A0A316YNK4_9BASI</name>
<sequence>MNLLEIVRQCHNDNPWRDSSLTPFHLSPPPLGVQIGFLQDSVVEAIEDEVKRGSNTFTLGHTGKDSRRRTFVAISEELRTYEERSDAMRTVVESWRDRGLFPDPLNGWRDELYSVYGPSPDPPADGKGSNLAAFALERSACALFGLATFGVHATAFTPDYKIWVPRRASTKSTFPGMLDNTVAGGIQAGDDPFDSMVRECYEEAGFQESLVRGAMKQTGVISYFYRTRSGWCQPEVEYTYDLVIDPSVKPRPVDGEAESFELLDVQEVLSLMRKGHFKPNCALVLIDFLIRHGLLTFENCHCDYLELVCSLHNPLGLPCP</sequence>
<dbReference type="InterPro" id="IPR000086">
    <property type="entry name" value="NUDIX_hydrolase_dom"/>
</dbReference>
<gene>
    <name evidence="2" type="ORF">FA10DRAFT_241456</name>
</gene>
<evidence type="ECO:0000313" key="2">
    <source>
        <dbReference type="EMBL" id="PWN90616.1"/>
    </source>
</evidence>
<dbReference type="PANTHER" id="PTHR13622">
    <property type="entry name" value="THIAMIN PYROPHOSPHOKINASE"/>
    <property type="match status" value="1"/>
</dbReference>
<dbReference type="CDD" id="cd03676">
    <property type="entry name" value="NUDIX_Tnr3_like"/>
    <property type="match status" value="1"/>
</dbReference>
<dbReference type="PANTHER" id="PTHR13622:SF8">
    <property type="entry name" value="THIAMIN PYROPHOSPHOKINASE 1"/>
    <property type="match status" value="1"/>
</dbReference>
<reference evidence="2 3" key="1">
    <citation type="journal article" date="2018" name="Mol. Biol. Evol.">
        <title>Broad Genomic Sampling Reveals a Smut Pathogenic Ancestry of the Fungal Clade Ustilaginomycotina.</title>
        <authorList>
            <person name="Kijpornyongpan T."/>
            <person name="Mondo S.J."/>
            <person name="Barry K."/>
            <person name="Sandor L."/>
            <person name="Lee J."/>
            <person name="Lipzen A."/>
            <person name="Pangilinan J."/>
            <person name="LaButti K."/>
            <person name="Hainaut M."/>
            <person name="Henrissat B."/>
            <person name="Grigoriev I.V."/>
            <person name="Spatafora J.W."/>
            <person name="Aime M.C."/>
        </authorList>
    </citation>
    <scope>NUCLEOTIDE SEQUENCE [LARGE SCALE GENOMIC DNA]</scope>
    <source>
        <strain evidence="2 3">MCA 4198</strain>
    </source>
</reference>
<dbReference type="STRING" id="215250.A0A316YNK4"/>
<accession>A0A316YNK4</accession>
<dbReference type="Pfam" id="PF15916">
    <property type="entry name" value="DUF4743"/>
    <property type="match status" value="1"/>
</dbReference>